<comment type="similarity">
    <text evidence="2">Belongs to the sulfatase family.</text>
</comment>
<keyword evidence="6" id="KW-0812">Transmembrane</keyword>
<accession>A0A665TK54</accession>
<keyword evidence="5" id="KW-0106">Calcium</keyword>
<dbReference type="GO" id="GO:0046872">
    <property type="term" value="F:metal ion binding"/>
    <property type="evidence" value="ECO:0007669"/>
    <property type="project" value="UniProtKB-KW"/>
</dbReference>
<evidence type="ECO:0000256" key="4">
    <source>
        <dbReference type="ARBA" id="ARBA00022801"/>
    </source>
</evidence>
<evidence type="ECO:0000256" key="2">
    <source>
        <dbReference type="ARBA" id="ARBA00008779"/>
    </source>
</evidence>
<dbReference type="InterPro" id="IPR024607">
    <property type="entry name" value="Sulfatase_CS"/>
</dbReference>
<organism evidence="8 9">
    <name type="scientific">Echeneis naucrates</name>
    <name type="common">Live sharksucker</name>
    <dbReference type="NCBI Taxonomy" id="173247"/>
    <lineage>
        <taxon>Eukaryota</taxon>
        <taxon>Metazoa</taxon>
        <taxon>Chordata</taxon>
        <taxon>Craniata</taxon>
        <taxon>Vertebrata</taxon>
        <taxon>Euteleostomi</taxon>
        <taxon>Actinopterygii</taxon>
        <taxon>Neopterygii</taxon>
        <taxon>Teleostei</taxon>
        <taxon>Neoteleostei</taxon>
        <taxon>Acanthomorphata</taxon>
        <taxon>Carangaria</taxon>
        <taxon>Carangiformes</taxon>
        <taxon>Echeneidae</taxon>
        <taxon>Echeneis</taxon>
    </lineage>
</organism>
<dbReference type="SUPFAM" id="SSF53649">
    <property type="entry name" value="Alkaline phosphatase-like"/>
    <property type="match status" value="1"/>
</dbReference>
<dbReference type="FunCoup" id="A0A665TK54">
    <property type="interactions" value="3"/>
</dbReference>
<dbReference type="PROSITE" id="PS00149">
    <property type="entry name" value="SULFATASE_2"/>
    <property type="match status" value="1"/>
</dbReference>
<dbReference type="OMA" id="KLFNLRM"/>
<sequence>MNTGHMLPLLLQGLHSDNMESTFPLQLLLLLSGVSCVSLQESRKPNFVLMMVDDMGIGDLGCYGNKTLRTPNIDRLAEEGVRLTQHIAAASLCTPSRAAFLTGRYPIRSGMVGDSRPGTFIFNAASGGLPCQELTFAKIAERQGYETALIGKWHLGLNCERGDDHCHHPRVHGFGYFFGIPLTNMRDCQPGHGTVFQFHKYLPYRTLALVVVTSAVLHYSGVIGIRRGLVLGLLLLLLLVSGLLAGFIVVIPYLNCILMRDHGIVEQPFTSENLTLRMTREAVDFIERNTARPFLLYFSFIQVHTAMFASAAFRGTSRHGVYGDAVHEVDWSVGQIIQALDRLGLRDKTLVYLTSDQGAHLEEISARGEVHRGWNGIYKAGKSTNWEGGIRVPGILSWPGTIPTGAQVDEPTSNMDLFPTVVRLSGASVPEDREIDGHDLMDLLQGRVQRSEHEFLFHYCNAYLNAVRWHPRNSSLAWKAFYFTPNFYPESEAACFHTHVCFCTPDHVTYHDPPLLFDLSRDPSERTPLTPDSEPAFHAVLAAMEEAADRHRSSVEPVEHQMSAGKLLWKPWLQPCCSTPFCSVSSLS</sequence>
<proteinExistence type="inferred from homology"/>
<dbReference type="Proteomes" id="UP000472264">
    <property type="component" value="Chromosome 2"/>
</dbReference>
<dbReference type="Gene3D" id="1.10.287.550">
    <property type="entry name" value="Helix hairpin bin"/>
    <property type="match status" value="1"/>
</dbReference>
<dbReference type="PANTHER" id="PTHR42693:SF9">
    <property type="entry name" value="STERYL-SULFATASE"/>
    <property type="match status" value="1"/>
</dbReference>
<dbReference type="PANTHER" id="PTHR42693">
    <property type="entry name" value="ARYLSULFATASE FAMILY MEMBER"/>
    <property type="match status" value="1"/>
</dbReference>
<keyword evidence="3" id="KW-0479">Metal-binding</keyword>
<dbReference type="InterPro" id="IPR017850">
    <property type="entry name" value="Alkaline_phosphatase_core_sf"/>
</dbReference>
<evidence type="ECO:0000313" key="8">
    <source>
        <dbReference type="Ensembl" id="ENSENLP00000002896.1"/>
    </source>
</evidence>
<dbReference type="PROSITE" id="PS00523">
    <property type="entry name" value="SULFATASE_1"/>
    <property type="match status" value="1"/>
</dbReference>
<dbReference type="Pfam" id="PF00884">
    <property type="entry name" value="Sulfatase"/>
    <property type="match status" value="1"/>
</dbReference>
<dbReference type="Gene3D" id="3.40.720.10">
    <property type="entry name" value="Alkaline Phosphatase, subunit A"/>
    <property type="match status" value="1"/>
</dbReference>
<protein>
    <recommendedName>
        <fullName evidence="7">Sulfatase N-terminal domain-containing protein</fullName>
    </recommendedName>
</protein>
<keyword evidence="4" id="KW-0378">Hydrolase</keyword>
<feature type="transmembrane region" description="Helical" evidence="6">
    <location>
        <begin position="231"/>
        <end position="254"/>
    </location>
</feature>
<gene>
    <name evidence="8" type="primary">sts</name>
</gene>
<dbReference type="Gene3D" id="3.30.1120.10">
    <property type="match status" value="1"/>
</dbReference>
<keyword evidence="9" id="KW-1185">Reference proteome</keyword>
<keyword evidence="6" id="KW-0472">Membrane</keyword>
<dbReference type="Ensembl" id="ENSENLT00000003078.1">
    <property type="protein sequence ID" value="ENSENLP00000002896.1"/>
    <property type="gene ID" value="ENSENLG00000001433.1"/>
</dbReference>
<dbReference type="InParanoid" id="A0A665TK54"/>
<evidence type="ECO:0000256" key="6">
    <source>
        <dbReference type="SAM" id="Phobius"/>
    </source>
</evidence>
<comment type="cofactor">
    <cofactor evidence="1">
        <name>Ca(2+)</name>
        <dbReference type="ChEBI" id="CHEBI:29108"/>
    </cofactor>
</comment>
<reference evidence="8" key="2">
    <citation type="submission" date="2025-08" db="UniProtKB">
        <authorList>
            <consortium name="Ensembl"/>
        </authorList>
    </citation>
    <scope>IDENTIFICATION</scope>
</reference>
<dbReference type="Pfam" id="PF14707">
    <property type="entry name" value="Sulfatase_C"/>
    <property type="match status" value="1"/>
</dbReference>
<dbReference type="InterPro" id="IPR000917">
    <property type="entry name" value="Sulfatase_N"/>
</dbReference>
<evidence type="ECO:0000256" key="5">
    <source>
        <dbReference type="ARBA" id="ARBA00022837"/>
    </source>
</evidence>
<dbReference type="AlphaFoldDB" id="A0A665TK54"/>
<dbReference type="InterPro" id="IPR050738">
    <property type="entry name" value="Sulfatase"/>
</dbReference>
<name>A0A665TK54_ECHNA</name>
<evidence type="ECO:0000256" key="1">
    <source>
        <dbReference type="ARBA" id="ARBA00001913"/>
    </source>
</evidence>
<reference evidence="8" key="3">
    <citation type="submission" date="2025-09" db="UniProtKB">
        <authorList>
            <consortium name="Ensembl"/>
        </authorList>
    </citation>
    <scope>IDENTIFICATION</scope>
</reference>
<keyword evidence="6" id="KW-1133">Transmembrane helix</keyword>
<dbReference type="GO" id="GO:0004065">
    <property type="term" value="F:arylsulfatase activity"/>
    <property type="evidence" value="ECO:0007669"/>
    <property type="project" value="TreeGrafter"/>
</dbReference>
<feature type="domain" description="Sulfatase N-terminal" evidence="7">
    <location>
        <begin position="45"/>
        <end position="426"/>
    </location>
</feature>
<reference evidence="8" key="1">
    <citation type="submission" date="2021-04" db="EMBL/GenBank/DDBJ databases">
        <authorList>
            <consortium name="Wellcome Sanger Institute Data Sharing"/>
        </authorList>
    </citation>
    <scope>NUCLEOTIDE SEQUENCE [LARGE SCALE GENOMIC DNA]</scope>
</reference>
<feature type="transmembrane region" description="Helical" evidence="6">
    <location>
        <begin position="206"/>
        <end position="225"/>
    </location>
</feature>
<evidence type="ECO:0000256" key="3">
    <source>
        <dbReference type="ARBA" id="ARBA00022723"/>
    </source>
</evidence>
<evidence type="ECO:0000313" key="9">
    <source>
        <dbReference type="Proteomes" id="UP000472264"/>
    </source>
</evidence>
<dbReference type="GO" id="GO:0005783">
    <property type="term" value="C:endoplasmic reticulum"/>
    <property type="evidence" value="ECO:0007669"/>
    <property type="project" value="UniProtKB-ARBA"/>
</dbReference>
<evidence type="ECO:0000259" key="7">
    <source>
        <dbReference type="Pfam" id="PF00884"/>
    </source>
</evidence>
<dbReference type="FunFam" id="3.30.1120.10:FF:000001">
    <property type="entry name" value="Arylsulfatase E"/>
    <property type="match status" value="1"/>
</dbReference>